<protein>
    <submittedName>
        <fullName evidence="1">ATPase</fullName>
    </submittedName>
</protein>
<organism evidence="1 2">
    <name type="scientific">Campylobacter upsaliensis</name>
    <dbReference type="NCBI Taxonomy" id="28080"/>
    <lineage>
        <taxon>Bacteria</taxon>
        <taxon>Pseudomonadati</taxon>
        <taxon>Campylobacterota</taxon>
        <taxon>Epsilonproteobacteria</taxon>
        <taxon>Campylobacterales</taxon>
        <taxon>Campylobacteraceae</taxon>
        <taxon>Campylobacter</taxon>
    </lineage>
</organism>
<name>A0A448KM31_CAMUP</name>
<sequence length="59" mass="6866">MANFDNVVTYTENPYKEMLSVASRTGLSVQELDFKLLAFSTQFRFGEGQWEKIAEKRSR</sequence>
<evidence type="ECO:0000313" key="2">
    <source>
        <dbReference type="Proteomes" id="UP000278157"/>
    </source>
</evidence>
<reference evidence="1 2" key="1">
    <citation type="submission" date="2018-12" db="EMBL/GenBank/DDBJ databases">
        <authorList>
            <consortium name="Pathogen Informatics"/>
        </authorList>
    </citation>
    <scope>NUCLEOTIDE SEQUENCE [LARGE SCALE GENOMIC DNA]</scope>
    <source>
        <strain evidence="1 2">NCTC11541</strain>
    </source>
</reference>
<dbReference type="AlphaFoldDB" id="A0A448KM31"/>
<evidence type="ECO:0000313" key="1">
    <source>
        <dbReference type="EMBL" id="VEG84467.1"/>
    </source>
</evidence>
<proteinExistence type="predicted"/>
<dbReference type="Proteomes" id="UP000278157">
    <property type="component" value="Chromosome"/>
</dbReference>
<gene>
    <name evidence="1" type="ORF">NCTC11541_00496</name>
</gene>
<dbReference type="EMBL" id="LR134372">
    <property type="protein sequence ID" value="VEG84467.1"/>
    <property type="molecule type" value="Genomic_DNA"/>
</dbReference>
<accession>A0A448KM31</accession>